<evidence type="ECO:0000256" key="3">
    <source>
        <dbReference type="ARBA" id="ARBA00012601"/>
    </source>
</evidence>
<dbReference type="PROSITE" id="PS51164">
    <property type="entry name" value="CBM1_2"/>
    <property type="match status" value="1"/>
</dbReference>
<dbReference type="EC" id="3.2.1.4" evidence="3"/>
<evidence type="ECO:0000256" key="13">
    <source>
        <dbReference type="SAM" id="SignalP"/>
    </source>
</evidence>
<keyword evidence="11" id="KW-0624">Polysaccharide degradation</keyword>
<sequence>MKIASTIACLASALLAFSDAQQIGTQTPEVHPSLTTQKCSRSGCVSETSKVVADANYRWVHNVGGSTSCQNNGQWNSAICPDAATCAKNCAIEGYGYSSAGVTTSGGKLDVKLGNRLYLLEDDNNYKYYKLLNQEFTFDVDVSNVPCGGNAALYFVPMLQDGGRSKSPNNKAGAAYGTGYCDAQCPTGVSFINGQANFNNLGQCCAEMDIWEANKYANAVTPHPCTINGVYTCSNSQQCNSCDKGGCGVNPFSTNKNFYGPGSSYTVDTSKPFSVVTQFITDDNTPNGNLVNINRFYVQNGKKISNPVQINEGYCSSGSSGSNGGLKAMGRALKDGMVLAISVWTGDMSWLDSGANGPCPASPPTVTSASYSMTNIRVGDLGTTTSAVTPPSPPSTQKPSTAPTTKPSTGPTTKPSSAPTTKPSSAPTTKPSSAPTTSKPSSGGGSAAAWAQCGGTGYTGPTTCVSGYTCKFSSQWYSQCVPN</sequence>
<dbReference type="InterPro" id="IPR013320">
    <property type="entry name" value="ConA-like_dom_sf"/>
</dbReference>
<evidence type="ECO:0000256" key="7">
    <source>
        <dbReference type="ARBA" id="ARBA00023157"/>
    </source>
</evidence>
<keyword evidence="8" id="KW-0325">Glycoprotein</keyword>
<dbReference type="AlphaFoldDB" id="A0A6G0W665"/>
<dbReference type="PROSITE" id="PS00562">
    <property type="entry name" value="CBM1_1"/>
    <property type="match status" value="1"/>
</dbReference>
<keyword evidence="4 13" id="KW-0732">Signal</keyword>
<evidence type="ECO:0000313" key="16">
    <source>
        <dbReference type="Proteomes" id="UP000481153"/>
    </source>
</evidence>
<evidence type="ECO:0000256" key="1">
    <source>
        <dbReference type="ARBA" id="ARBA00000966"/>
    </source>
</evidence>
<comment type="caution">
    <text evidence="15">The sequence shown here is derived from an EMBL/GenBank/DDBJ whole genome shotgun (WGS) entry which is preliminary data.</text>
</comment>
<dbReference type="VEuPathDB" id="FungiDB:AeMF1_006663"/>
<dbReference type="EMBL" id="VJMJ01000390">
    <property type="protein sequence ID" value="KAF0721530.1"/>
    <property type="molecule type" value="Genomic_DNA"/>
</dbReference>
<evidence type="ECO:0000256" key="11">
    <source>
        <dbReference type="ARBA" id="ARBA00023326"/>
    </source>
</evidence>
<evidence type="ECO:0000256" key="2">
    <source>
        <dbReference type="ARBA" id="ARBA00006044"/>
    </source>
</evidence>
<dbReference type="InterPro" id="IPR001722">
    <property type="entry name" value="Glyco_hydro_7"/>
</dbReference>
<dbReference type="InterPro" id="IPR035971">
    <property type="entry name" value="CBD_sf"/>
</dbReference>
<feature type="chain" id="PRO_5026349746" description="cellulase" evidence="13">
    <location>
        <begin position="21"/>
        <end position="483"/>
    </location>
</feature>
<reference evidence="15 16" key="1">
    <citation type="submission" date="2019-07" db="EMBL/GenBank/DDBJ databases">
        <title>Genomics analysis of Aphanomyces spp. identifies a new class of oomycete effector associated with host adaptation.</title>
        <authorList>
            <person name="Gaulin E."/>
        </authorList>
    </citation>
    <scope>NUCLEOTIDE SEQUENCE [LARGE SCALE GENOMIC DNA]</scope>
    <source>
        <strain evidence="15 16">ATCC 201684</strain>
    </source>
</reference>
<comment type="catalytic activity">
    <reaction evidence="1">
        <text>Endohydrolysis of (1-&gt;4)-beta-D-glucosidic linkages in cellulose, lichenin and cereal beta-D-glucans.</text>
        <dbReference type="EC" id="3.2.1.4"/>
    </reaction>
</comment>
<dbReference type="Gene3D" id="2.70.100.10">
    <property type="entry name" value="Glycoside hydrolase, family 7, domain"/>
    <property type="match status" value="1"/>
</dbReference>
<dbReference type="SUPFAM" id="SSF49899">
    <property type="entry name" value="Concanavalin A-like lectins/glucanases"/>
    <property type="match status" value="1"/>
</dbReference>
<accession>A0A6G0W665</accession>
<dbReference type="Proteomes" id="UP000481153">
    <property type="component" value="Unassembled WGS sequence"/>
</dbReference>
<dbReference type="SMART" id="SM00236">
    <property type="entry name" value="fCBD"/>
    <property type="match status" value="1"/>
</dbReference>
<proteinExistence type="inferred from homology"/>
<keyword evidence="9" id="KW-0119">Carbohydrate metabolism</keyword>
<gene>
    <name evidence="15" type="ORF">Ae201684_019100</name>
</gene>
<dbReference type="InterPro" id="IPR037019">
    <property type="entry name" value="Glyco_hydro_7_sf"/>
</dbReference>
<evidence type="ECO:0000256" key="10">
    <source>
        <dbReference type="ARBA" id="ARBA00023295"/>
    </source>
</evidence>
<feature type="signal peptide" evidence="13">
    <location>
        <begin position="1"/>
        <end position="20"/>
    </location>
</feature>
<dbReference type="PRINTS" id="PR00734">
    <property type="entry name" value="GLHYDRLASE7"/>
</dbReference>
<keyword evidence="5" id="KW-0378">Hydrolase</keyword>
<dbReference type="GO" id="GO:0030245">
    <property type="term" value="P:cellulose catabolic process"/>
    <property type="evidence" value="ECO:0007669"/>
    <property type="project" value="UniProtKB-KW"/>
</dbReference>
<dbReference type="PANTHER" id="PTHR33753:SF1">
    <property type="entry name" value="ENDO-BETA-1,4-GLUCANASE CELB"/>
    <property type="match status" value="1"/>
</dbReference>
<name>A0A6G0W665_9STRA</name>
<keyword evidence="10" id="KW-0326">Glycosidase</keyword>
<evidence type="ECO:0000256" key="5">
    <source>
        <dbReference type="ARBA" id="ARBA00022801"/>
    </source>
</evidence>
<dbReference type="PANTHER" id="PTHR33753">
    <property type="entry name" value="1,4-BETA-D-GLUCAN CELLOBIOHYDROLASE B"/>
    <property type="match status" value="1"/>
</dbReference>
<dbReference type="GO" id="GO:0005576">
    <property type="term" value="C:extracellular region"/>
    <property type="evidence" value="ECO:0007669"/>
    <property type="project" value="InterPro"/>
</dbReference>
<evidence type="ECO:0000256" key="4">
    <source>
        <dbReference type="ARBA" id="ARBA00022729"/>
    </source>
</evidence>
<dbReference type="Pfam" id="PF00734">
    <property type="entry name" value="CBM_1"/>
    <property type="match status" value="1"/>
</dbReference>
<feature type="region of interest" description="Disordered" evidence="12">
    <location>
        <begin position="381"/>
        <end position="449"/>
    </location>
</feature>
<evidence type="ECO:0000259" key="14">
    <source>
        <dbReference type="PROSITE" id="PS51164"/>
    </source>
</evidence>
<keyword evidence="16" id="KW-1185">Reference proteome</keyword>
<dbReference type="SUPFAM" id="SSF57180">
    <property type="entry name" value="Cellulose-binding domain"/>
    <property type="match status" value="1"/>
</dbReference>
<dbReference type="InterPro" id="IPR000254">
    <property type="entry name" value="CBD"/>
</dbReference>
<evidence type="ECO:0000256" key="8">
    <source>
        <dbReference type="ARBA" id="ARBA00023180"/>
    </source>
</evidence>
<evidence type="ECO:0000256" key="12">
    <source>
        <dbReference type="SAM" id="MobiDB-lite"/>
    </source>
</evidence>
<keyword evidence="7" id="KW-1015">Disulfide bond</keyword>
<evidence type="ECO:0000256" key="6">
    <source>
        <dbReference type="ARBA" id="ARBA00023001"/>
    </source>
</evidence>
<comment type="similarity">
    <text evidence="2">Belongs to the glycosyl hydrolase 7 (cellulase C) family.</text>
</comment>
<dbReference type="CDD" id="cd07999">
    <property type="entry name" value="GH7_CBH_EG"/>
    <property type="match status" value="1"/>
</dbReference>
<keyword evidence="6" id="KW-0136">Cellulose degradation</keyword>
<protein>
    <recommendedName>
        <fullName evidence="3">cellulase</fullName>
        <ecNumber evidence="3">3.2.1.4</ecNumber>
    </recommendedName>
</protein>
<feature type="compositionally biased region" description="Low complexity" evidence="12">
    <location>
        <begin position="397"/>
        <end position="441"/>
    </location>
</feature>
<organism evidence="15 16">
    <name type="scientific">Aphanomyces euteiches</name>
    <dbReference type="NCBI Taxonomy" id="100861"/>
    <lineage>
        <taxon>Eukaryota</taxon>
        <taxon>Sar</taxon>
        <taxon>Stramenopiles</taxon>
        <taxon>Oomycota</taxon>
        <taxon>Saprolegniomycetes</taxon>
        <taxon>Saprolegniales</taxon>
        <taxon>Verrucalvaceae</taxon>
        <taxon>Aphanomyces</taxon>
    </lineage>
</organism>
<dbReference type="Pfam" id="PF00840">
    <property type="entry name" value="Glyco_hydro_7"/>
    <property type="match status" value="1"/>
</dbReference>
<dbReference type="GO" id="GO:0008810">
    <property type="term" value="F:cellulase activity"/>
    <property type="evidence" value="ECO:0007669"/>
    <property type="project" value="UniProtKB-EC"/>
</dbReference>
<dbReference type="GO" id="GO:0030248">
    <property type="term" value="F:cellulose binding"/>
    <property type="evidence" value="ECO:0007669"/>
    <property type="project" value="InterPro"/>
</dbReference>
<evidence type="ECO:0000313" key="15">
    <source>
        <dbReference type="EMBL" id="KAF0721530.1"/>
    </source>
</evidence>
<feature type="domain" description="CBM1" evidence="14">
    <location>
        <begin position="445"/>
        <end position="481"/>
    </location>
</feature>
<evidence type="ECO:0000256" key="9">
    <source>
        <dbReference type="ARBA" id="ARBA00023277"/>
    </source>
</evidence>